<gene>
    <name evidence="9" type="ORF">HNP92_001784</name>
</gene>
<dbReference type="PANTHER" id="PTHR44936:SF10">
    <property type="entry name" value="SENSOR PROTEIN RSTB"/>
    <property type="match status" value="1"/>
</dbReference>
<protein>
    <recommendedName>
        <fullName evidence="2">histidine kinase</fullName>
        <ecNumber evidence="2">2.7.13.3</ecNumber>
    </recommendedName>
</protein>
<evidence type="ECO:0000256" key="2">
    <source>
        <dbReference type="ARBA" id="ARBA00012438"/>
    </source>
</evidence>
<dbReference type="InterPro" id="IPR050980">
    <property type="entry name" value="2C_sensor_his_kinase"/>
</dbReference>
<evidence type="ECO:0000256" key="5">
    <source>
        <dbReference type="ARBA" id="ARBA00022777"/>
    </source>
</evidence>
<organism evidence="9 10">
    <name type="scientific">Methanococcus maripaludis</name>
    <name type="common">Methanococcus deltae</name>
    <dbReference type="NCBI Taxonomy" id="39152"/>
    <lineage>
        <taxon>Archaea</taxon>
        <taxon>Methanobacteriati</taxon>
        <taxon>Methanobacteriota</taxon>
        <taxon>Methanomada group</taxon>
        <taxon>Methanococci</taxon>
        <taxon>Methanococcales</taxon>
        <taxon>Methanococcaceae</taxon>
        <taxon>Methanococcus</taxon>
    </lineage>
</organism>
<feature type="domain" description="Histidine kinase" evidence="8">
    <location>
        <begin position="757"/>
        <end position="852"/>
    </location>
</feature>
<evidence type="ECO:0000256" key="1">
    <source>
        <dbReference type="ARBA" id="ARBA00000085"/>
    </source>
</evidence>
<keyword evidence="7" id="KW-0175">Coiled coil</keyword>
<dbReference type="Pfam" id="PF13589">
    <property type="entry name" value="HATPase_c_3"/>
    <property type="match status" value="1"/>
</dbReference>
<comment type="caution">
    <text evidence="9">The sequence shown here is derived from an EMBL/GenBank/DDBJ whole genome shotgun (WGS) entry which is preliminary data.</text>
</comment>
<evidence type="ECO:0000313" key="10">
    <source>
        <dbReference type="Proteomes" id="UP000536195"/>
    </source>
</evidence>
<dbReference type="GO" id="GO:0005524">
    <property type="term" value="F:ATP binding"/>
    <property type="evidence" value="ECO:0007669"/>
    <property type="project" value="UniProtKB-KW"/>
</dbReference>
<dbReference type="CDD" id="cd00075">
    <property type="entry name" value="HATPase"/>
    <property type="match status" value="1"/>
</dbReference>
<dbReference type="Gene3D" id="3.30.565.10">
    <property type="entry name" value="Histidine kinase-like ATPase, C-terminal domain"/>
    <property type="match status" value="2"/>
</dbReference>
<keyword evidence="6" id="KW-0067">ATP-binding</keyword>
<dbReference type="RefSeq" id="WP_184230853.1">
    <property type="nucleotide sequence ID" value="NZ_JACHEC010000003.1"/>
</dbReference>
<keyword evidence="4" id="KW-0547">Nucleotide-binding</keyword>
<keyword evidence="5 9" id="KW-0418">Kinase</keyword>
<accession>A0A7J9S6P7</accession>
<sequence length="852" mass="99393">MVRGGQKLKFKVSSGLKDIIGKEMITNDLIAIFELVKNSYDAEANESKIIFDVRNKDPSKNEVCIVDDGYGMTREDIVNKFLFLAHSEKKSYSEEDYRNKMKHNRQIAGAKGIGRFSCDRLGKTLKMYTKTKDESIIRLITINWNNFEKDSTKEFQEIDVDYQEVDQIDLEKYRLDNFEHGTILEIQELNDNWDFKKFLGLKRYLQRLINPAQISKDDEFKIYLEAMGLDDKKLKKPENLTEKRIINGWIDNSILEKIDVKTARISTSIDESGEYIITELYDEGEQIFRIKESNIIYPHLKNISITLYYLNRKAKRAFTTTMGIPPVQYGSIFLYKNGMRVHPYGDEGDDWLSLEIRRGQGYARYLAGRDLMGRIELNGYQPDFNEVSSRDGGLVKNEHFDVLKEFYMKKAHRTLERYVVEAIDWDRAENQREKGEEFKTASKIREDSIKLISLLAGQVKDPNKEVEYNKNLLEIYKKKQQENVPEYIKNIEESAQKVENPVIKSLLKNNAEAIRKSHEENLKEKKLAEEQKRKAEIEKKLAEEQKRRAEEERKLAEEQKRRAELEKKRAEEERKLAEEQKRKAEIEKKLAEEQKRRAELEKKRAEEERKLAEEEREQVMVDLEAETTKRLFLERSNSTDHEIVESLNHSIEQTSFNIKDAIERINKTIRENNYEIPEPILSQIETIFSENLKIYAFSRYASHANFKTKPKTIKGNLISFIEDYVTTVTDLKEMNATFEGTEQVFKIRFPTMDVSVLLDNFISNSKKAGAKNIKICFSITGGELHLLFSDDGHGIPESHAKYVFDRGYTTTDGSGIGLRIVHNMAEEYGWDVKFNGNNLNNLKGACFEVVFK</sequence>
<dbReference type="PROSITE" id="PS50109">
    <property type="entry name" value="HIS_KIN"/>
    <property type="match status" value="1"/>
</dbReference>
<comment type="catalytic activity">
    <reaction evidence="1">
        <text>ATP + protein L-histidine = ADP + protein N-phospho-L-histidine.</text>
        <dbReference type="EC" id="2.7.13.3"/>
    </reaction>
</comment>
<dbReference type="GO" id="GO:0004673">
    <property type="term" value="F:protein histidine kinase activity"/>
    <property type="evidence" value="ECO:0007669"/>
    <property type="project" value="UniProtKB-EC"/>
</dbReference>
<dbReference type="InterPro" id="IPR036890">
    <property type="entry name" value="HATPase_C_sf"/>
</dbReference>
<dbReference type="SMART" id="SM00387">
    <property type="entry name" value="HATPase_c"/>
    <property type="match status" value="1"/>
</dbReference>
<dbReference type="EC" id="2.7.13.3" evidence="2"/>
<evidence type="ECO:0000256" key="4">
    <source>
        <dbReference type="ARBA" id="ARBA00022741"/>
    </source>
</evidence>
<dbReference type="EMBL" id="JACHEC010000003">
    <property type="protein sequence ID" value="MBB6402462.1"/>
    <property type="molecule type" value="Genomic_DNA"/>
</dbReference>
<evidence type="ECO:0000259" key="8">
    <source>
        <dbReference type="PROSITE" id="PS50109"/>
    </source>
</evidence>
<keyword evidence="3" id="KW-0808">Transferase</keyword>
<reference evidence="9 10" key="1">
    <citation type="submission" date="2020-08" db="EMBL/GenBank/DDBJ databases">
        <title>Genomic Encyclopedia of Type Strains, Phase IV (KMG-V): Genome sequencing to study the core and pangenomes of soil and plant-associated prokaryotes.</title>
        <authorList>
            <person name="Whitman W."/>
        </authorList>
    </citation>
    <scope>NUCLEOTIDE SEQUENCE [LARGE SCALE GENOMIC DNA]</scope>
    <source>
        <strain evidence="9 10">C11</strain>
    </source>
</reference>
<feature type="coiled-coil region" evidence="7">
    <location>
        <begin position="508"/>
        <end position="622"/>
    </location>
</feature>
<evidence type="ECO:0000256" key="6">
    <source>
        <dbReference type="ARBA" id="ARBA00022840"/>
    </source>
</evidence>
<dbReference type="InterPro" id="IPR005467">
    <property type="entry name" value="His_kinase_dom"/>
</dbReference>
<dbReference type="AlphaFoldDB" id="A0A7J9S6P7"/>
<evidence type="ECO:0000313" key="9">
    <source>
        <dbReference type="EMBL" id="MBB6402462.1"/>
    </source>
</evidence>
<name>A0A7J9S6P7_METMI</name>
<dbReference type="SUPFAM" id="SSF55874">
    <property type="entry name" value="ATPase domain of HSP90 chaperone/DNA topoisomerase II/histidine kinase"/>
    <property type="match status" value="2"/>
</dbReference>
<dbReference type="Pfam" id="PF02518">
    <property type="entry name" value="HATPase_c"/>
    <property type="match status" value="1"/>
</dbReference>
<dbReference type="PANTHER" id="PTHR44936">
    <property type="entry name" value="SENSOR PROTEIN CREC"/>
    <property type="match status" value="1"/>
</dbReference>
<dbReference type="InterPro" id="IPR003594">
    <property type="entry name" value="HATPase_dom"/>
</dbReference>
<evidence type="ECO:0000256" key="7">
    <source>
        <dbReference type="SAM" id="Coils"/>
    </source>
</evidence>
<dbReference type="Proteomes" id="UP000536195">
    <property type="component" value="Unassembled WGS sequence"/>
</dbReference>
<proteinExistence type="predicted"/>
<evidence type="ECO:0000256" key="3">
    <source>
        <dbReference type="ARBA" id="ARBA00022679"/>
    </source>
</evidence>